<keyword evidence="7" id="KW-1185">Reference proteome</keyword>
<keyword evidence="5" id="KW-0472">Membrane</keyword>
<evidence type="ECO:0000256" key="5">
    <source>
        <dbReference type="SAM" id="Phobius"/>
    </source>
</evidence>
<evidence type="ECO:0000256" key="2">
    <source>
        <dbReference type="ARBA" id="ARBA00044983"/>
    </source>
</evidence>
<comment type="similarity">
    <text evidence="1">Belongs to the ZraP family.</text>
</comment>
<dbReference type="Proteomes" id="UP001557485">
    <property type="component" value="Unassembled WGS sequence"/>
</dbReference>
<feature type="transmembrane region" description="Helical" evidence="5">
    <location>
        <begin position="7"/>
        <end position="31"/>
    </location>
</feature>
<evidence type="ECO:0000256" key="3">
    <source>
        <dbReference type="ARBA" id="ARBA00045001"/>
    </source>
</evidence>
<reference evidence="6 7" key="1">
    <citation type="journal article" date="2011" name="Int. J. Syst. Evol. Microbiol.">
        <title>Zhongshania antarctica gen. nov., sp. nov. and Zhongshania guokunii sp. nov., gammaproteobacteria respectively isolated from coastal attached (fast) ice and surface seawater of the Antarctic.</title>
        <authorList>
            <person name="Li H.J."/>
            <person name="Zhang X.Y."/>
            <person name="Chen C.X."/>
            <person name="Zhang Y.J."/>
            <person name="Gao Z.M."/>
            <person name="Yu Y."/>
            <person name="Chen X.L."/>
            <person name="Chen B."/>
            <person name="Zhang Y.Z."/>
        </authorList>
    </citation>
    <scope>NUCLEOTIDE SEQUENCE [LARGE SCALE GENOMIC DNA]</scope>
    <source>
        <strain evidence="6 7">ZS6-22T</strain>
    </source>
</reference>
<name>A0ABV3U4G8_9GAMM</name>
<gene>
    <name evidence="6" type="ORF">AB4876_07955</name>
</gene>
<protein>
    <recommendedName>
        <fullName evidence="2">Signaling pathway modulator ZraP</fullName>
    </recommendedName>
    <alternativeName>
        <fullName evidence="3">Zinc resistance-associated protein</fullName>
    </alternativeName>
</protein>
<keyword evidence="5" id="KW-0812">Transmembrane</keyword>
<dbReference type="EMBL" id="JBFRYA010000005">
    <property type="protein sequence ID" value="MEX1668842.1"/>
    <property type="molecule type" value="Genomic_DNA"/>
</dbReference>
<evidence type="ECO:0000256" key="1">
    <source>
        <dbReference type="ARBA" id="ARBA00044945"/>
    </source>
</evidence>
<sequence length="145" mass="15659">MNKERNWGIALGASLIVNVFCLSALLTGWLAPPPPMHGGGPPPPPEARILFEKIAPHRQPGFRQSMDAIHQQRQAVGRAFAAEPFNAEQLAGALAALRHAESAGAELAHQRIVEVAATLTSEERRQLEPFVGHRPGKPPGPRPPR</sequence>
<proteinExistence type="inferred from homology"/>
<feature type="region of interest" description="Disordered" evidence="4">
    <location>
        <begin position="124"/>
        <end position="145"/>
    </location>
</feature>
<comment type="caution">
    <text evidence="6">The sequence shown here is derived from an EMBL/GenBank/DDBJ whole genome shotgun (WGS) entry which is preliminary data.</text>
</comment>
<dbReference type="RefSeq" id="WP_301028332.1">
    <property type="nucleotide sequence ID" value="NZ_JBFRYA010000005.1"/>
</dbReference>
<dbReference type="Pfam" id="PF13801">
    <property type="entry name" value="Metal_resist"/>
    <property type="match status" value="1"/>
</dbReference>
<evidence type="ECO:0000313" key="6">
    <source>
        <dbReference type="EMBL" id="MEX1668842.1"/>
    </source>
</evidence>
<evidence type="ECO:0000256" key="4">
    <source>
        <dbReference type="SAM" id="MobiDB-lite"/>
    </source>
</evidence>
<accession>A0ABV3U4G8</accession>
<evidence type="ECO:0000313" key="7">
    <source>
        <dbReference type="Proteomes" id="UP001557485"/>
    </source>
</evidence>
<keyword evidence="5" id="KW-1133">Transmembrane helix</keyword>
<dbReference type="InterPro" id="IPR025961">
    <property type="entry name" value="Metal_resist"/>
</dbReference>
<organism evidence="6 7">
    <name type="scientific">Zhongshania guokunii</name>
    <dbReference type="NCBI Taxonomy" id="641783"/>
    <lineage>
        <taxon>Bacteria</taxon>
        <taxon>Pseudomonadati</taxon>
        <taxon>Pseudomonadota</taxon>
        <taxon>Gammaproteobacteria</taxon>
        <taxon>Cellvibrionales</taxon>
        <taxon>Spongiibacteraceae</taxon>
        <taxon>Zhongshania</taxon>
    </lineage>
</organism>